<dbReference type="AlphaFoldDB" id="A0A7G6X1R3"/>
<proteinExistence type="predicted"/>
<keyword evidence="1" id="KW-0812">Transmembrane</keyword>
<sequence length="61" mass="6689">MPGIGYWLLGRRRLAVFSALVSVVLVSVPVAVARPWSEILVVVWWVAVIVHVPVPGDDQRG</sequence>
<accession>A0A7G6X1R3</accession>
<name>A0A7G6X1R3_9ACTN</name>
<dbReference type="KEGG" id="kqi:F1D05_22530"/>
<evidence type="ECO:0000313" key="2">
    <source>
        <dbReference type="EMBL" id="QNE20178.1"/>
    </source>
</evidence>
<reference evidence="3" key="1">
    <citation type="submission" date="2019-09" db="EMBL/GenBank/DDBJ databases">
        <title>Antimicrobial potential of Antarctic Bacteria.</title>
        <authorList>
            <person name="Benaud N."/>
            <person name="Edwards R.J."/>
            <person name="Ferrari B.C."/>
        </authorList>
    </citation>
    <scope>NUCLEOTIDE SEQUENCE [LARGE SCALE GENOMIC DNA]</scope>
    <source>
        <strain evidence="3">SPB151</strain>
    </source>
</reference>
<keyword evidence="1" id="KW-1133">Transmembrane helix</keyword>
<feature type="transmembrane region" description="Helical" evidence="1">
    <location>
        <begin position="14"/>
        <end position="33"/>
    </location>
</feature>
<gene>
    <name evidence="2" type="ORF">F1D05_22530</name>
</gene>
<keyword evidence="1" id="KW-0472">Membrane</keyword>
<organism evidence="2 3">
    <name type="scientific">Kribbella qitaiheensis</name>
    <dbReference type="NCBI Taxonomy" id="1544730"/>
    <lineage>
        <taxon>Bacteria</taxon>
        <taxon>Bacillati</taxon>
        <taxon>Actinomycetota</taxon>
        <taxon>Actinomycetes</taxon>
        <taxon>Propionibacteriales</taxon>
        <taxon>Kribbellaceae</taxon>
        <taxon>Kribbella</taxon>
    </lineage>
</organism>
<dbReference type="RefSeq" id="WP_185442210.1">
    <property type="nucleotide sequence ID" value="NZ_CP043661.1"/>
</dbReference>
<dbReference type="Proteomes" id="UP000515563">
    <property type="component" value="Chromosome"/>
</dbReference>
<feature type="transmembrane region" description="Helical" evidence="1">
    <location>
        <begin position="39"/>
        <end position="56"/>
    </location>
</feature>
<keyword evidence="3" id="KW-1185">Reference proteome</keyword>
<reference evidence="2 3" key="2">
    <citation type="journal article" date="2020" name="Microbiol. Resour. Announc.">
        <title>Antarctic desert soil bacteria exhibit high novel natural product potential, evaluated through long-read genome sequencing and comparative genomics.</title>
        <authorList>
            <person name="Benaud N."/>
            <person name="Edwards R.J."/>
            <person name="Amos T.G."/>
            <person name="D'Agostino P.M."/>
            <person name="Gutierrez-Chavez C."/>
            <person name="Montgomery K."/>
            <person name="Nicetic I."/>
            <person name="Ferrari B.C."/>
        </authorList>
    </citation>
    <scope>NUCLEOTIDE SEQUENCE [LARGE SCALE GENOMIC DNA]</scope>
    <source>
        <strain evidence="2 3">SPB151</strain>
    </source>
</reference>
<dbReference type="EMBL" id="CP043661">
    <property type="protein sequence ID" value="QNE20178.1"/>
    <property type="molecule type" value="Genomic_DNA"/>
</dbReference>
<protein>
    <submittedName>
        <fullName evidence="2">Uncharacterized protein</fullName>
    </submittedName>
</protein>
<evidence type="ECO:0000256" key="1">
    <source>
        <dbReference type="SAM" id="Phobius"/>
    </source>
</evidence>
<evidence type="ECO:0000313" key="3">
    <source>
        <dbReference type="Proteomes" id="UP000515563"/>
    </source>
</evidence>